<dbReference type="GO" id="GO:0016301">
    <property type="term" value="F:kinase activity"/>
    <property type="evidence" value="ECO:0007669"/>
    <property type="project" value="UniProtKB-KW"/>
</dbReference>
<keyword evidence="2" id="KW-1133">Transmembrane helix</keyword>
<protein>
    <submittedName>
        <fullName evidence="3">CotH kinase family protein</fullName>
    </submittedName>
</protein>
<sequence>MKWIKSLGVFLCVSILLVSIDNFVSKSSISASTSVSKVDKVVFPHDSVIDVKITIDEETYKNMIENAMSEEIVEADIDYNGYNFKSVGIRPKGNSSLMHVANSDSTRFSYKVDFDYYANDQNLYGITKINLNNIFGDPSMMYEYLGYEMMDELGADASRTNYVALYINDEYVGLYLAVEQVNESFLKEHYGNGTGELYKPEMARGADLKYISDNSDDYTALIPKNKSVYNNNDIIKFMKVIEEGGDLESVLNVDSFLKYLAMSTITVHLDAYQGGMYHNYYLYNNNGVFEWIAWDLNMIFNGFTMGVTEEQAIQFLIDEPVKGEMAKYPLIEAIFKNEEYVEQYHEYIQILIDGYLSEDRFTNKVLKTYQMINSYVKTDPTSFFTYKEFEDALFNDTENSLSLLNFVKNRNENVQKQLDGTIPSTNNGQGNEGESGLGGKGGFGGLGGQNGKGGRPENIEETIPVNGQNGMNRPKEEGKEDSKNAIIGGLPPGVNIEDMPEELRSYIENGEMPPMDMMMEFMENLPGGFPGMGGEGSIKMVNPIELAINLALTLLGVIVMLIFMRIMKKKY</sequence>
<keyword evidence="2" id="KW-0812">Transmembrane</keyword>
<keyword evidence="4" id="KW-1185">Reference proteome</keyword>
<dbReference type="Pfam" id="PF08757">
    <property type="entry name" value="CotH"/>
    <property type="match status" value="1"/>
</dbReference>
<dbReference type="PANTHER" id="PTHR40050">
    <property type="entry name" value="INNER SPORE COAT PROTEIN H"/>
    <property type="match status" value="1"/>
</dbReference>
<evidence type="ECO:0000313" key="4">
    <source>
        <dbReference type="Proteomes" id="UP001056429"/>
    </source>
</evidence>
<evidence type="ECO:0000313" key="3">
    <source>
        <dbReference type="EMBL" id="MCM1989536.1"/>
    </source>
</evidence>
<keyword evidence="2" id="KW-0472">Membrane</keyword>
<keyword evidence="3" id="KW-0808">Transferase</keyword>
<dbReference type="InterPro" id="IPR014867">
    <property type="entry name" value="Spore_coat_CotH_CotH2/3/7"/>
</dbReference>
<comment type="caution">
    <text evidence="3">The sequence shown here is derived from an EMBL/GenBank/DDBJ whole genome shotgun (WGS) entry which is preliminary data.</text>
</comment>
<feature type="compositionally biased region" description="Gly residues" evidence="1">
    <location>
        <begin position="430"/>
        <end position="453"/>
    </location>
</feature>
<feature type="transmembrane region" description="Helical" evidence="2">
    <location>
        <begin position="546"/>
        <end position="567"/>
    </location>
</feature>
<dbReference type="EMBL" id="JAGSOJ010000001">
    <property type="protein sequence ID" value="MCM1989536.1"/>
    <property type="molecule type" value="Genomic_DNA"/>
</dbReference>
<keyword evidence="3" id="KW-0418">Kinase</keyword>
<reference evidence="3" key="1">
    <citation type="journal article" date="2021" name="mSystems">
        <title>Bacteria and Archaea Synergistically Convert Glycine Betaine to Biogenic Methane in the Formosa Cold Seep of the South China Sea.</title>
        <authorList>
            <person name="Li L."/>
            <person name="Zhang W."/>
            <person name="Zhang S."/>
            <person name="Song L."/>
            <person name="Sun Q."/>
            <person name="Zhang H."/>
            <person name="Xiang H."/>
            <person name="Dong X."/>
        </authorList>
    </citation>
    <scope>NUCLEOTIDE SEQUENCE</scope>
    <source>
        <strain evidence="3">ZWT</strain>
    </source>
</reference>
<dbReference type="PANTHER" id="PTHR40050:SF1">
    <property type="entry name" value="INNER SPORE COAT PROTEIN H"/>
    <property type="match status" value="1"/>
</dbReference>
<dbReference type="AlphaFoldDB" id="A0A9J6P200"/>
<proteinExistence type="predicted"/>
<name>A0A9J6P200_9CLOT</name>
<organism evidence="3 4">
    <name type="scientific">Oceanirhabdus seepicola</name>
    <dbReference type="NCBI Taxonomy" id="2828781"/>
    <lineage>
        <taxon>Bacteria</taxon>
        <taxon>Bacillati</taxon>
        <taxon>Bacillota</taxon>
        <taxon>Clostridia</taxon>
        <taxon>Eubacteriales</taxon>
        <taxon>Clostridiaceae</taxon>
        <taxon>Oceanirhabdus</taxon>
    </lineage>
</organism>
<feature type="compositionally biased region" description="Basic and acidic residues" evidence="1">
    <location>
        <begin position="473"/>
        <end position="483"/>
    </location>
</feature>
<evidence type="ECO:0000256" key="1">
    <source>
        <dbReference type="SAM" id="MobiDB-lite"/>
    </source>
</evidence>
<evidence type="ECO:0000256" key="2">
    <source>
        <dbReference type="SAM" id="Phobius"/>
    </source>
</evidence>
<gene>
    <name evidence="3" type="ORF">KDK92_07265</name>
</gene>
<reference evidence="3" key="2">
    <citation type="submission" date="2021-04" db="EMBL/GenBank/DDBJ databases">
        <authorList>
            <person name="Dong X."/>
        </authorList>
    </citation>
    <scope>NUCLEOTIDE SEQUENCE</scope>
    <source>
        <strain evidence="3">ZWT</strain>
    </source>
</reference>
<accession>A0A9J6P200</accession>
<dbReference type="RefSeq" id="WP_250858528.1">
    <property type="nucleotide sequence ID" value="NZ_JAGSOJ010000001.1"/>
</dbReference>
<feature type="region of interest" description="Disordered" evidence="1">
    <location>
        <begin position="418"/>
        <end position="494"/>
    </location>
</feature>
<dbReference type="Proteomes" id="UP001056429">
    <property type="component" value="Unassembled WGS sequence"/>
</dbReference>